<dbReference type="AlphaFoldDB" id="I3IPK9"/>
<gene>
    <name evidence="1" type="ORF">KSU1_D0345</name>
</gene>
<dbReference type="Proteomes" id="UP000002985">
    <property type="component" value="Unassembled WGS sequence"/>
</dbReference>
<proteinExistence type="predicted"/>
<evidence type="ECO:0000313" key="2">
    <source>
        <dbReference type="Proteomes" id="UP000002985"/>
    </source>
</evidence>
<accession>I3IPK9</accession>
<organism evidence="1 2">
    <name type="scientific">Candidatus Jettenia caeni</name>
    <dbReference type="NCBI Taxonomy" id="247490"/>
    <lineage>
        <taxon>Bacteria</taxon>
        <taxon>Pseudomonadati</taxon>
        <taxon>Planctomycetota</taxon>
        <taxon>Candidatus Brocadiia</taxon>
        <taxon>Candidatus Brocadiales</taxon>
        <taxon>Candidatus Brocadiaceae</taxon>
        <taxon>Candidatus Jettenia</taxon>
    </lineage>
</organism>
<dbReference type="EMBL" id="BAFH01000004">
    <property type="protein sequence ID" value="GAB63654.1"/>
    <property type="molecule type" value="Genomic_DNA"/>
</dbReference>
<keyword evidence="2" id="KW-1185">Reference proteome</keyword>
<reference evidence="1 2" key="1">
    <citation type="journal article" date="2012" name="FEBS Lett.">
        <title>Anammox organism KSU-1 expresses a NirK-type copper-containing nitrite reductase instead of a NirS-type with cytochrome cd1.</title>
        <authorList>
            <person name="Hira D."/>
            <person name="Toh H."/>
            <person name="Migita C.T."/>
            <person name="Okubo H."/>
            <person name="Nishiyama T."/>
            <person name="Hattori M."/>
            <person name="Furukawa K."/>
            <person name="Fujii T."/>
        </authorList>
    </citation>
    <scope>NUCLEOTIDE SEQUENCE [LARGE SCALE GENOMIC DNA]</scope>
</reference>
<sequence length="56" mass="6902">MLIPLFITYFFKKLLHKICILKIDHKCLNFQILMIKYLPIFMGFAHKNLWFIEEKN</sequence>
<name>I3IPK9_9BACT</name>
<protein>
    <submittedName>
        <fullName evidence="1">Uncharacterized protein</fullName>
    </submittedName>
</protein>
<evidence type="ECO:0000313" key="1">
    <source>
        <dbReference type="EMBL" id="GAB63654.1"/>
    </source>
</evidence>
<comment type="caution">
    <text evidence="1">The sequence shown here is derived from an EMBL/GenBank/DDBJ whole genome shotgun (WGS) entry which is preliminary data.</text>
</comment>